<dbReference type="Proteomes" id="UP000788262">
    <property type="component" value="Unassembled WGS sequence"/>
</dbReference>
<evidence type="ECO:0000313" key="3">
    <source>
        <dbReference type="Proteomes" id="UP000788262"/>
    </source>
</evidence>
<feature type="region of interest" description="Disordered" evidence="1">
    <location>
        <begin position="44"/>
        <end position="134"/>
    </location>
</feature>
<sequence>MGSLRNPVGPLPSSIYWRRRAVLLSVLALLALLATWSMTSGGGGRNNADGANGKNPAPSITPGPSGSGPAISEHPGGRDESGGGDGGGSGSGGDSGGGSGSGDPGGSGDSAGGGSDDGANGSGSGGGGTGTALPVGSTLPNCTAGAMTLTLSSVRNTYTPDQTPAFRIVAKNSSGNDCKVDLGPRGAVVTVTQAGNTDAYWSSDDCPKGASHLLYRVPADSSITYTVKWDRRPSAPECGTPPAGSATPGTYLVEAKAPGYTKAQTSFVLSAD</sequence>
<protein>
    <recommendedName>
        <fullName evidence="4">DUF4232 domain-containing protein</fullName>
    </recommendedName>
</protein>
<feature type="compositionally biased region" description="Gly residues" evidence="1">
    <location>
        <begin position="83"/>
        <end position="130"/>
    </location>
</feature>
<evidence type="ECO:0008006" key="4">
    <source>
        <dbReference type="Google" id="ProtNLM"/>
    </source>
</evidence>
<dbReference type="EMBL" id="JAFFZS010000033">
    <property type="protein sequence ID" value="MBN0048113.1"/>
    <property type="molecule type" value="Genomic_DNA"/>
</dbReference>
<comment type="caution">
    <text evidence="2">The sequence shown here is derived from an EMBL/GenBank/DDBJ whole genome shotgun (WGS) entry which is preliminary data.</text>
</comment>
<keyword evidence="3" id="KW-1185">Reference proteome</keyword>
<evidence type="ECO:0000256" key="1">
    <source>
        <dbReference type="SAM" id="MobiDB-lite"/>
    </source>
</evidence>
<proteinExistence type="predicted"/>
<evidence type="ECO:0000313" key="2">
    <source>
        <dbReference type="EMBL" id="MBN0048113.1"/>
    </source>
</evidence>
<name>A0ABS2VYJ4_STRAS</name>
<accession>A0ABS2VYJ4</accession>
<organism evidence="2 3">
    <name type="scientific">Streptomyces actuosus</name>
    <dbReference type="NCBI Taxonomy" id="1885"/>
    <lineage>
        <taxon>Bacteria</taxon>
        <taxon>Bacillati</taxon>
        <taxon>Actinomycetota</taxon>
        <taxon>Actinomycetes</taxon>
        <taxon>Kitasatosporales</taxon>
        <taxon>Streptomycetaceae</taxon>
        <taxon>Streptomyces</taxon>
    </lineage>
</organism>
<reference evidence="2 3" key="1">
    <citation type="submission" date="2021-02" db="EMBL/GenBank/DDBJ databases">
        <title>Whole genome sequencing of Streptomyces actuosus VRA1.</title>
        <authorList>
            <person name="Sen G."/>
            <person name="Sen A."/>
        </authorList>
    </citation>
    <scope>NUCLEOTIDE SEQUENCE [LARGE SCALE GENOMIC DNA]</scope>
    <source>
        <strain evidence="2 3">VRA1</strain>
    </source>
</reference>
<dbReference type="RefSeq" id="WP_205386238.1">
    <property type="nucleotide sequence ID" value="NZ_JAFFZS010000033.1"/>
</dbReference>
<gene>
    <name evidence="2" type="ORF">JS756_29190</name>
</gene>
<feature type="compositionally biased region" description="Low complexity" evidence="1">
    <location>
        <begin position="46"/>
        <end position="72"/>
    </location>
</feature>